<comment type="caution">
    <text evidence="2">The sequence shown here is derived from an EMBL/GenBank/DDBJ whole genome shotgun (WGS) entry which is preliminary data.</text>
</comment>
<dbReference type="Gene3D" id="3.40.50.300">
    <property type="entry name" value="P-loop containing nucleotide triphosphate hydrolases"/>
    <property type="match status" value="1"/>
</dbReference>
<organism evidence="2 3">
    <name type="scientific">Roseibium algae</name>
    <dbReference type="NCBI Taxonomy" id="3123038"/>
    <lineage>
        <taxon>Bacteria</taxon>
        <taxon>Pseudomonadati</taxon>
        <taxon>Pseudomonadota</taxon>
        <taxon>Alphaproteobacteria</taxon>
        <taxon>Hyphomicrobiales</taxon>
        <taxon>Stappiaceae</taxon>
        <taxon>Roseibium</taxon>
    </lineage>
</organism>
<evidence type="ECO:0000313" key="2">
    <source>
        <dbReference type="EMBL" id="MEJ8476911.1"/>
    </source>
</evidence>
<feature type="domain" description="CobQ/CobB/MinD/ParA nucleotide binding" evidence="1">
    <location>
        <begin position="8"/>
        <end position="112"/>
    </location>
</feature>
<sequence>MVKTVHLILQGKGGVGKSLTSSMLAQYLKASGKAVVAIDTDPTNATFASIRALDATHIQIMEEGEINPRHFDVLMSEVFEAPDVSHVVIDTGATCFIALCSYLAQNHAMNMLQDDGARVIIHTPICGGAAFDDTLSGLVSILEHFPTVPVVVWQNEYFGPVERDGRGFQDSRIFEEHAERIIAILRHKKVHAQTYGEDVRQMMALKLSFQEAFVSSEFNIMARQRLKLVWRSFEEQMAAADFLTDDTVLEADA</sequence>
<evidence type="ECO:0000313" key="3">
    <source>
        <dbReference type="Proteomes" id="UP001385499"/>
    </source>
</evidence>
<dbReference type="InterPro" id="IPR027417">
    <property type="entry name" value="P-loop_NTPase"/>
</dbReference>
<name>A0ABU8TT79_9HYPH</name>
<dbReference type="Proteomes" id="UP001385499">
    <property type="component" value="Unassembled WGS sequence"/>
</dbReference>
<gene>
    <name evidence="2" type="ORF">V6575_22785</name>
</gene>
<dbReference type="InterPro" id="IPR002586">
    <property type="entry name" value="CobQ/CobB/MinD/ParA_Nub-bd_dom"/>
</dbReference>
<accession>A0ABU8TT79</accession>
<proteinExistence type="predicted"/>
<reference evidence="2 3" key="1">
    <citation type="submission" date="2024-02" db="EMBL/GenBank/DDBJ databases">
        <title>Roseibium algae sp. nov., isolated from marine alga (Grateloupia sp.), showing potential in myo-inositol conversion.</title>
        <authorList>
            <person name="Wang Y."/>
        </authorList>
    </citation>
    <scope>NUCLEOTIDE SEQUENCE [LARGE SCALE GENOMIC DNA]</scope>
    <source>
        <strain evidence="2 3">H3510</strain>
    </source>
</reference>
<protein>
    <submittedName>
        <fullName evidence="2">P-loop NTPase</fullName>
    </submittedName>
</protein>
<keyword evidence="3" id="KW-1185">Reference proteome</keyword>
<dbReference type="Pfam" id="PF01656">
    <property type="entry name" value="CbiA"/>
    <property type="match status" value="1"/>
</dbReference>
<dbReference type="EMBL" id="JBAKIA010000032">
    <property type="protein sequence ID" value="MEJ8476911.1"/>
    <property type="molecule type" value="Genomic_DNA"/>
</dbReference>
<evidence type="ECO:0000259" key="1">
    <source>
        <dbReference type="Pfam" id="PF01656"/>
    </source>
</evidence>
<dbReference type="RefSeq" id="WP_340277766.1">
    <property type="nucleotide sequence ID" value="NZ_JBAKIA010000032.1"/>
</dbReference>
<dbReference type="SUPFAM" id="SSF52540">
    <property type="entry name" value="P-loop containing nucleoside triphosphate hydrolases"/>
    <property type="match status" value="1"/>
</dbReference>